<keyword evidence="1" id="KW-1133">Transmembrane helix</keyword>
<proteinExistence type="predicted"/>
<sequence>MEKPYGGRAILQDNFTDLQITIPAKRNWFHLIFIGCWLGGWLMGELFALGAVTGILGGNPASLFILFWLGAWTVGGYFALRTFLWNLRGKEIITVGQGQLTIDKEGALLFQPKVYDLNEVKHLRVQDDNDGFGGLFGARRNDLSANQTGGTIRFDYGLQTVKFGIGLDEAEARFITDQLKSRYLPAESHYNGQRQN</sequence>
<evidence type="ECO:0000256" key="1">
    <source>
        <dbReference type="SAM" id="Phobius"/>
    </source>
</evidence>
<dbReference type="Proteomes" id="UP000295164">
    <property type="component" value="Unassembled WGS sequence"/>
</dbReference>
<evidence type="ECO:0008006" key="4">
    <source>
        <dbReference type="Google" id="ProtNLM"/>
    </source>
</evidence>
<keyword evidence="1" id="KW-0472">Membrane</keyword>
<evidence type="ECO:0000313" key="3">
    <source>
        <dbReference type="Proteomes" id="UP000295164"/>
    </source>
</evidence>
<feature type="transmembrane region" description="Helical" evidence="1">
    <location>
        <begin position="28"/>
        <end position="55"/>
    </location>
</feature>
<gene>
    <name evidence="2" type="ORF">E0486_02635</name>
</gene>
<evidence type="ECO:0000313" key="2">
    <source>
        <dbReference type="EMBL" id="TCZ74540.1"/>
    </source>
</evidence>
<keyword evidence="1" id="KW-0812">Transmembrane</keyword>
<protein>
    <recommendedName>
        <fullName evidence="4">PH domain-containing protein</fullName>
    </recommendedName>
</protein>
<dbReference type="OrthoDB" id="8082231at2"/>
<comment type="caution">
    <text evidence="2">The sequence shown here is derived from an EMBL/GenBank/DDBJ whole genome shotgun (WGS) entry which is preliminary data.</text>
</comment>
<dbReference type="RefSeq" id="WP_131850585.1">
    <property type="nucleotide sequence ID" value="NZ_SKFH01000002.1"/>
</dbReference>
<feature type="transmembrane region" description="Helical" evidence="1">
    <location>
        <begin position="61"/>
        <end position="80"/>
    </location>
</feature>
<dbReference type="AlphaFoldDB" id="A0A4R4E6W5"/>
<organism evidence="2 3">
    <name type="scientific">Flaviaesturariibacter aridisoli</name>
    <dbReference type="NCBI Taxonomy" id="2545761"/>
    <lineage>
        <taxon>Bacteria</taxon>
        <taxon>Pseudomonadati</taxon>
        <taxon>Bacteroidota</taxon>
        <taxon>Chitinophagia</taxon>
        <taxon>Chitinophagales</taxon>
        <taxon>Chitinophagaceae</taxon>
        <taxon>Flaviaestuariibacter</taxon>
    </lineage>
</organism>
<keyword evidence="3" id="KW-1185">Reference proteome</keyword>
<name>A0A4R4E6W5_9BACT</name>
<reference evidence="2 3" key="1">
    <citation type="submission" date="2019-03" db="EMBL/GenBank/DDBJ databases">
        <authorList>
            <person name="Kim M.K.M."/>
        </authorList>
    </citation>
    <scope>NUCLEOTIDE SEQUENCE [LARGE SCALE GENOMIC DNA]</scope>
    <source>
        <strain evidence="2 3">17J68-15</strain>
    </source>
</reference>
<accession>A0A4R4E6W5</accession>
<dbReference type="EMBL" id="SKFH01000002">
    <property type="protein sequence ID" value="TCZ74540.1"/>
    <property type="molecule type" value="Genomic_DNA"/>
</dbReference>